<dbReference type="EMBL" id="FUUY01000008">
    <property type="protein sequence ID" value="SJX22921.1"/>
    <property type="molecule type" value="Genomic_DNA"/>
</dbReference>
<evidence type="ECO:0000259" key="4">
    <source>
        <dbReference type="Pfam" id="PF05193"/>
    </source>
</evidence>
<dbReference type="RefSeq" id="WP_087013664.1">
    <property type="nucleotide sequence ID" value="NZ_FUUY01000008.1"/>
</dbReference>
<dbReference type="Gene3D" id="3.30.830.10">
    <property type="entry name" value="Metalloenzyme, LuxS/M16 peptidase-like"/>
    <property type="match status" value="2"/>
</dbReference>
<dbReference type="Pfam" id="PF00675">
    <property type="entry name" value="Peptidase_M16"/>
    <property type="match status" value="1"/>
</dbReference>
<feature type="chain" id="PRO_5012661522" evidence="2">
    <location>
        <begin position="26"/>
        <end position="530"/>
    </location>
</feature>
<evidence type="ECO:0000313" key="5">
    <source>
        <dbReference type="EMBL" id="SJX22921.1"/>
    </source>
</evidence>
<evidence type="ECO:0000259" key="3">
    <source>
        <dbReference type="Pfam" id="PF00675"/>
    </source>
</evidence>
<dbReference type="InterPro" id="IPR050361">
    <property type="entry name" value="MPP/UQCRC_Complex"/>
</dbReference>
<evidence type="ECO:0000256" key="2">
    <source>
        <dbReference type="SAM" id="SignalP"/>
    </source>
</evidence>
<dbReference type="InterPro" id="IPR011765">
    <property type="entry name" value="Pept_M16_N"/>
</dbReference>
<accession>A0A1R7QFD8</accession>
<evidence type="ECO:0000313" key="6">
    <source>
        <dbReference type="Proteomes" id="UP000196240"/>
    </source>
</evidence>
<dbReference type="SUPFAM" id="SSF63411">
    <property type="entry name" value="LuxS/MPP-like metallohydrolase"/>
    <property type="match status" value="2"/>
</dbReference>
<dbReference type="AlphaFoldDB" id="A0A1R7QFD8"/>
<gene>
    <name evidence="5" type="ORF">ACNJC6_02574</name>
</gene>
<dbReference type="Pfam" id="PF05193">
    <property type="entry name" value="Peptidase_M16_C"/>
    <property type="match status" value="1"/>
</dbReference>
<feature type="region of interest" description="Disordered" evidence="1">
    <location>
        <begin position="506"/>
        <end position="530"/>
    </location>
</feature>
<evidence type="ECO:0000256" key="1">
    <source>
        <dbReference type="SAM" id="MobiDB-lite"/>
    </source>
</evidence>
<name>A0A1R7QFD8_ACIJO</name>
<dbReference type="InterPro" id="IPR011249">
    <property type="entry name" value="Metalloenz_LuxS/M16"/>
</dbReference>
<dbReference type="PANTHER" id="PTHR11851:SF224">
    <property type="entry name" value="PROCESSING PROTEASE"/>
    <property type="match status" value="1"/>
</dbReference>
<dbReference type="Proteomes" id="UP000196240">
    <property type="component" value="Unassembled WGS sequence"/>
</dbReference>
<feature type="domain" description="Peptidase M16 C-terminal" evidence="4">
    <location>
        <begin position="231"/>
        <end position="407"/>
    </location>
</feature>
<dbReference type="PANTHER" id="PTHR11851">
    <property type="entry name" value="METALLOPROTEASE"/>
    <property type="match status" value="1"/>
</dbReference>
<reference evidence="5 6" key="1">
    <citation type="submission" date="2017-02" db="EMBL/GenBank/DDBJ databases">
        <authorList>
            <person name="Peterson S.W."/>
        </authorList>
    </citation>
    <scope>NUCLEOTIDE SEQUENCE [LARGE SCALE GENOMIC DNA]</scope>
    <source>
        <strain evidence="5">C6</strain>
    </source>
</reference>
<proteinExistence type="predicted"/>
<protein>
    <submittedName>
        <fullName evidence="5">Peptidase M16 inactive domain protein</fullName>
    </submittedName>
</protein>
<dbReference type="InterPro" id="IPR007863">
    <property type="entry name" value="Peptidase_M16_C"/>
</dbReference>
<feature type="signal peptide" evidence="2">
    <location>
        <begin position="1"/>
        <end position="25"/>
    </location>
</feature>
<feature type="domain" description="Peptidase M16 N-terminal" evidence="3">
    <location>
        <begin position="79"/>
        <end position="225"/>
    </location>
</feature>
<organism evidence="5 6">
    <name type="scientific">Acinetobacter johnsonii</name>
    <dbReference type="NCBI Taxonomy" id="40214"/>
    <lineage>
        <taxon>Bacteria</taxon>
        <taxon>Pseudomonadati</taxon>
        <taxon>Pseudomonadota</taxon>
        <taxon>Gammaproteobacteria</taxon>
        <taxon>Moraxellales</taxon>
        <taxon>Moraxellaceae</taxon>
        <taxon>Acinetobacter</taxon>
    </lineage>
</organism>
<sequence precursor="true">MKNQKTIFHLLFITLSTFCTTNVIADVSTSSISNDDPRTLQSIASLQSLKQVQTSDLYTAPHVHELKNKYKVRSLFVESPALPMVDIQLTFNAGSARDIEVEKGLYGVANMAAQLIDEGTTQHDAVEIANAFEQVGARFSVAAHRDMFVVRLRSLSDPKKLDAAVSTMLEVLKDSTFKNNSISLMVSNTQVGQKQLKESPSRLMSIRFYRALYGSHPYAEPITGTNGSIKKITTQHLKKFRDEFLVSQNMNIALTGQLSVKQAQKLAERISAALPQGEAAKPLALPQDKPNFDIQHILFNSTQAHVTMGHLSTTRNDPDRLALELANRMLGGGGFSSILMKELRVKRGYTYGANSAFTFSQAAGSFSLSYSTQQDQLMDSIQVAHKALVDFVHQPIDAQQLEETKAGMLRSLPNSYSSNANINAQLGSIGFYQQDANYLADYPKRLAAITPLDVQNAIRKHIHPESLTLVIVSNALDKEQLRHILELNLDPNIKQSIPHPDQIPAIIEPPEPMPEAASPDSAQTDEPALI</sequence>
<dbReference type="GO" id="GO:0046872">
    <property type="term" value="F:metal ion binding"/>
    <property type="evidence" value="ECO:0007669"/>
    <property type="project" value="InterPro"/>
</dbReference>
<keyword evidence="2" id="KW-0732">Signal</keyword>